<name>A0A9X2C043_9BURK</name>
<protein>
    <submittedName>
        <fullName evidence="1">Uncharacterized protein</fullName>
    </submittedName>
</protein>
<comment type="caution">
    <text evidence="1">The sequence shown here is derived from an EMBL/GenBank/DDBJ whole genome shotgun (WGS) entry which is preliminary data.</text>
</comment>
<accession>A0A9X2C043</accession>
<sequence>MDVDGVLHPDPKRVPRQEVAALAWLDHLVPLLVAHPDVELLVHSSWRETYTPAELQDMLHPLEERFAGVAPPGERGAAIAEWKRSNAPDAVLLAIDDDIELQAQPGIEVLHCDPMSGLSDVSVQRAIEDWLARTRP</sequence>
<evidence type="ECO:0000313" key="2">
    <source>
        <dbReference type="Proteomes" id="UP001139353"/>
    </source>
</evidence>
<evidence type="ECO:0000313" key="1">
    <source>
        <dbReference type="EMBL" id="MCK9687333.1"/>
    </source>
</evidence>
<dbReference type="AlphaFoldDB" id="A0A9X2C043"/>
<dbReference type="Pfam" id="PF18143">
    <property type="entry name" value="HAD_SAK_2"/>
    <property type="match status" value="1"/>
</dbReference>
<dbReference type="Proteomes" id="UP001139353">
    <property type="component" value="Unassembled WGS sequence"/>
</dbReference>
<keyword evidence="2" id="KW-1185">Reference proteome</keyword>
<organism evidence="1 2">
    <name type="scientific">Scleromatobacter humisilvae</name>
    <dbReference type="NCBI Taxonomy" id="2897159"/>
    <lineage>
        <taxon>Bacteria</taxon>
        <taxon>Pseudomonadati</taxon>
        <taxon>Pseudomonadota</taxon>
        <taxon>Betaproteobacteria</taxon>
        <taxon>Burkholderiales</taxon>
        <taxon>Sphaerotilaceae</taxon>
        <taxon>Scleromatobacter</taxon>
    </lineage>
</organism>
<proteinExistence type="predicted"/>
<dbReference type="EMBL" id="JAJLJH010000004">
    <property type="protein sequence ID" value="MCK9687333.1"/>
    <property type="molecule type" value="Genomic_DNA"/>
</dbReference>
<reference evidence="1" key="1">
    <citation type="submission" date="2021-11" db="EMBL/GenBank/DDBJ databases">
        <title>BS-T2-15 a new species belonging to the Comamonadaceae family isolated from the soil of a French oak forest.</title>
        <authorList>
            <person name="Mieszkin S."/>
            <person name="Alain K."/>
        </authorList>
    </citation>
    <scope>NUCLEOTIDE SEQUENCE</scope>
    <source>
        <strain evidence="1">BS-T2-15</strain>
    </source>
</reference>
<dbReference type="RefSeq" id="WP_275683373.1">
    <property type="nucleotide sequence ID" value="NZ_JAJLJH010000004.1"/>
</dbReference>
<gene>
    <name evidence="1" type="ORF">LPC04_16625</name>
</gene>